<evidence type="ECO:0000313" key="2">
    <source>
        <dbReference type="EMBL" id="CAG8978420.1"/>
    </source>
</evidence>
<evidence type="ECO:0000256" key="1">
    <source>
        <dbReference type="SAM" id="MobiDB-lite"/>
    </source>
</evidence>
<organism evidence="2 3">
    <name type="scientific">Hymenoscyphus albidus</name>
    <dbReference type="NCBI Taxonomy" id="595503"/>
    <lineage>
        <taxon>Eukaryota</taxon>
        <taxon>Fungi</taxon>
        <taxon>Dikarya</taxon>
        <taxon>Ascomycota</taxon>
        <taxon>Pezizomycotina</taxon>
        <taxon>Leotiomycetes</taxon>
        <taxon>Helotiales</taxon>
        <taxon>Helotiaceae</taxon>
        <taxon>Hymenoscyphus</taxon>
    </lineage>
</organism>
<reference evidence="2" key="1">
    <citation type="submission" date="2021-07" db="EMBL/GenBank/DDBJ databases">
        <authorList>
            <person name="Durling M."/>
        </authorList>
    </citation>
    <scope>NUCLEOTIDE SEQUENCE</scope>
</reference>
<evidence type="ECO:0000313" key="3">
    <source>
        <dbReference type="Proteomes" id="UP000701801"/>
    </source>
</evidence>
<feature type="region of interest" description="Disordered" evidence="1">
    <location>
        <begin position="1"/>
        <end position="36"/>
    </location>
</feature>
<dbReference type="AlphaFoldDB" id="A0A9N9Q3K4"/>
<feature type="compositionally biased region" description="Polar residues" evidence="1">
    <location>
        <begin position="97"/>
        <end position="109"/>
    </location>
</feature>
<proteinExistence type="predicted"/>
<dbReference type="EMBL" id="CAJVRM010000257">
    <property type="protein sequence ID" value="CAG8978420.1"/>
    <property type="molecule type" value="Genomic_DNA"/>
</dbReference>
<protein>
    <submittedName>
        <fullName evidence="2">Uncharacterized protein</fullName>
    </submittedName>
</protein>
<feature type="compositionally biased region" description="Polar residues" evidence="1">
    <location>
        <begin position="11"/>
        <end position="35"/>
    </location>
</feature>
<feature type="region of interest" description="Disordered" evidence="1">
    <location>
        <begin position="73"/>
        <end position="130"/>
    </location>
</feature>
<name>A0A9N9Q3K4_9HELO</name>
<dbReference type="Proteomes" id="UP000701801">
    <property type="component" value="Unassembled WGS sequence"/>
</dbReference>
<accession>A0A9N9Q3K4</accession>
<keyword evidence="3" id="KW-1185">Reference proteome</keyword>
<comment type="caution">
    <text evidence="2">The sequence shown here is derived from an EMBL/GenBank/DDBJ whole genome shotgun (WGS) entry which is preliminary data.</text>
</comment>
<sequence>MESEEPESDLKSQNLISQNPRNAMCNKKTNYSGQESVDRMRRATIGQTIAVIVCGDRIRGMRHATKRQVIYSSESAGTESAGCDVSEETESAECDVQQKNILQPSSSAETDSRESELECDMQQPDKLYTC</sequence>
<gene>
    <name evidence="2" type="ORF">HYALB_00013109</name>
</gene>